<dbReference type="SUPFAM" id="SSF55729">
    <property type="entry name" value="Acyl-CoA N-acyltransferases (Nat)"/>
    <property type="match status" value="1"/>
</dbReference>
<evidence type="ECO:0000259" key="3">
    <source>
        <dbReference type="PROSITE" id="PS51186"/>
    </source>
</evidence>
<dbReference type="PROSITE" id="PS51186">
    <property type="entry name" value="GNAT"/>
    <property type="match status" value="1"/>
</dbReference>
<keyword evidence="2" id="KW-1133">Transmembrane helix</keyword>
<accession>A0A7S4NEW7</accession>
<keyword evidence="2" id="KW-0812">Transmembrane</keyword>
<feature type="region of interest" description="Disordered" evidence="1">
    <location>
        <begin position="1"/>
        <end position="29"/>
    </location>
</feature>
<organism evidence="4">
    <name type="scientific">Odontella aurita</name>
    <dbReference type="NCBI Taxonomy" id="265563"/>
    <lineage>
        <taxon>Eukaryota</taxon>
        <taxon>Sar</taxon>
        <taxon>Stramenopiles</taxon>
        <taxon>Ochrophyta</taxon>
        <taxon>Bacillariophyta</taxon>
        <taxon>Mediophyceae</taxon>
        <taxon>Biddulphiophycidae</taxon>
        <taxon>Eupodiscales</taxon>
        <taxon>Odontellaceae</taxon>
        <taxon>Odontella</taxon>
    </lineage>
</organism>
<gene>
    <name evidence="4" type="ORF">OAUR00152_LOCUS38247</name>
</gene>
<dbReference type="EMBL" id="HBKQ01055849">
    <property type="protein sequence ID" value="CAE2282155.1"/>
    <property type="molecule type" value="Transcribed_RNA"/>
</dbReference>
<feature type="compositionally biased region" description="Polar residues" evidence="1">
    <location>
        <begin position="1"/>
        <end position="11"/>
    </location>
</feature>
<name>A0A7S4NEW7_9STRA</name>
<dbReference type="InterPro" id="IPR000182">
    <property type="entry name" value="GNAT_dom"/>
</dbReference>
<feature type="compositionally biased region" description="Low complexity" evidence="1">
    <location>
        <begin position="20"/>
        <end position="29"/>
    </location>
</feature>
<reference evidence="4" key="1">
    <citation type="submission" date="2021-01" db="EMBL/GenBank/DDBJ databases">
        <authorList>
            <person name="Corre E."/>
            <person name="Pelletier E."/>
            <person name="Niang G."/>
            <person name="Scheremetjew M."/>
            <person name="Finn R."/>
            <person name="Kale V."/>
            <person name="Holt S."/>
            <person name="Cochrane G."/>
            <person name="Meng A."/>
            <person name="Brown T."/>
            <person name="Cohen L."/>
        </authorList>
    </citation>
    <scope>NUCLEOTIDE SEQUENCE</scope>
    <source>
        <strain evidence="4">Isolate 1302-5</strain>
    </source>
</reference>
<dbReference type="CDD" id="cd04301">
    <property type="entry name" value="NAT_SF"/>
    <property type="match status" value="1"/>
</dbReference>
<dbReference type="GO" id="GO:0016747">
    <property type="term" value="F:acyltransferase activity, transferring groups other than amino-acyl groups"/>
    <property type="evidence" value="ECO:0007669"/>
    <property type="project" value="InterPro"/>
</dbReference>
<feature type="transmembrane region" description="Helical" evidence="2">
    <location>
        <begin position="57"/>
        <end position="78"/>
    </location>
</feature>
<dbReference type="AlphaFoldDB" id="A0A7S4NEW7"/>
<evidence type="ECO:0000256" key="1">
    <source>
        <dbReference type="SAM" id="MobiDB-lite"/>
    </source>
</evidence>
<keyword evidence="2" id="KW-0472">Membrane</keyword>
<protein>
    <recommendedName>
        <fullName evidence="3">N-acetyltransferase domain-containing protein</fullName>
    </recommendedName>
</protein>
<evidence type="ECO:0000256" key="2">
    <source>
        <dbReference type="SAM" id="Phobius"/>
    </source>
</evidence>
<evidence type="ECO:0000313" key="4">
    <source>
        <dbReference type="EMBL" id="CAE2282155.1"/>
    </source>
</evidence>
<dbReference type="InterPro" id="IPR016181">
    <property type="entry name" value="Acyl_CoA_acyltransferase"/>
</dbReference>
<proteinExistence type="predicted"/>
<feature type="domain" description="N-acetyltransferase" evidence="3">
    <location>
        <begin position="163"/>
        <end position="333"/>
    </location>
</feature>
<dbReference type="Pfam" id="PF00583">
    <property type="entry name" value="Acetyltransf_1"/>
    <property type="match status" value="1"/>
</dbReference>
<sequence>MGCPSSNSCSSGLHFDSSKNRPSSSVSSSIPFSFRTLSDHGISTACAKRRFRCRRLLLTDLGLLTAATATAAFVVPHFSYGLSTSPQFPVPQSPPPSPLLPSYAVGGEFVISLSSSKKDYEEVGSLLVDTFDEPRRRRSNSSVNSDGDSEKGFFFADELMWKLLVRPVMERQLTSRYEGLARRMRGRKYALLLAKRWKEDGRGREVVGMAELGMYPTPPLWQNELESSGANEAEGVIVKEIGEGDVKPMPTVGLIAVSPSARGVGLGRALVQICEEIASSHSWGVKSHMLAAVEPDNHGAMQLFVSSGYTPITTMERMVQTEVGTVPMVTVQVREGMRTVSYPHVLLRKELSSVGVTNADTLN</sequence>
<dbReference type="Gene3D" id="3.40.630.30">
    <property type="match status" value="1"/>
</dbReference>